<protein>
    <submittedName>
        <fullName evidence="2">Uncharacterized protein</fullName>
    </submittedName>
</protein>
<comment type="caution">
    <text evidence="2">The sequence shown here is derived from an EMBL/GenBank/DDBJ whole genome shotgun (WGS) entry which is preliminary data.</text>
</comment>
<feature type="region of interest" description="Disordered" evidence="1">
    <location>
        <begin position="21"/>
        <end position="48"/>
    </location>
</feature>
<evidence type="ECO:0000313" key="2">
    <source>
        <dbReference type="EMBL" id="RVW94807.1"/>
    </source>
</evidence>
<dbReference type="EMBL" id="QGNW01000119">
    <property type="protein sequence ID" value="RVW94807.1"/>
    <property type="molecule type" value="Genomic_DNA"/>
</dbReference>
<accession>A0A438IDQ6</accession>
<feature type="compositionally biased region" description="Basic and acidic residues" evidence="1">
    <location>
        <begin position="178"/>
        <end position="187"/>
    </location>
</feature>
<feature type="compositionally biased region" description="Pro residues" evidence="1">
    <location>
        <begin position="220"/>
        <end position="229"/>
    </location>
</feature>
<gene>
    <name evidence="2" type="ORF">CK203_029879</name>
</gene>
<feature type="compositionally biased region" description="Basic and acidic residues" evidence="1">
    <location>
        <begin position="203"/>
        <end position="218"/>
    </location>
</feature>
<sequence>MGGLVPTEKAEQGAVVFSRNNSMQGSGSPASVAHGIPPFHQDSTRLHPSQYYPGADGMQHHQHAVQPRLTMLEVFFVYSLKKAKIDIFSLSAHLPSLQLVTELPTRRREGQRDGDGSGCVGGVETSDEALLSKLFLSDSGSGKRATRGLGGNGVFACLSKLFEIDAKERQCKTVSGQWEKKKNEGTLRKAPRQNATQTSSKENSSKKEEAGEEREGMKEPTPPMEFAPPPITHEAEVMIEELVNLLLILISSESGHVAGLNHSSTSLAAVAVWRIWLRKCVVNHPESHNPDADAAEAVCATPMEEAGAESQSQPSDDPDLLALVLVTGHLKEASLGEQLRSGLLGRLQDGSKRLKSVAHSAHDAHPRGAKWRWSLRPQPSRVMRSRLEVAPGECHPAVNVEAPIRNKITFSAPSGGILLMTHLAPASSFSYAELEDKLKQIPPGCPASSLSPDVRDGGNAGEWSRAWPTTRSFADCCGLLII</sequence>
<dbReference type="AlphaFoldDB" id="A0A438IDQ6"/>
<dbReference type="Proteomes" id="UP000288805">
    <property type="component" value="Unassembled WGS sequence"/>
</dbReference>
<evidence type="ECO:0000313" key="3">
    <source>
        <dbReference type="Proteomes" id="UP000288805"/>
    </source>
</evidence>
<proteinExistence type="predicted"/>
<name>A0A438IDQ6_VITVI</name>
<evidence type="ECO:0000256" key="1">
    <source>
        <dbReference type="SAM" id="MobiDB-lite"/>
    </source>
</evidence>
<feature type="region of interest" description="Disordered" evidence="1">
    <location>
        <begin position="173"/>
        <end position="229"/>
    </location>
</feature>
<organism evidence="2 3">
    <name type="scientific">Vitis vinifera</name>
    <name type="common">Grape</name>
    <dbReference type="NCBI Taxonomy" id="29760"/>
    <lineage>
        <taxon>Eukaryota</taxon>
        <taxon>Viridiplantae</taxon>
        <taxon>Streptophyta</taxon>
        <taxon>Embryophyta</taxon>
        <taxon>Tracheophyta</taxon>
        <taxon>Spermatophyta</taxon>
        <taxon>Magnoliopsida</taxon>
        <taxon>eudicotyledons</taxon>
        <taxon>Gunneridae</taxon>
        <taxon>Pentapetalae</taxon>
        <taxon>rosids</taxon>
        <taxon>Vitales</taxon>
        <taxon>Vitaceae</taxon>
        <taxon>Viteae</taxon>
        <taxon>Vitis</taxon>
    </lineage>
</organism>
<reference evidence="2 3" key="1">
    <citation type="journal article" date="2018" name="PLoS Genet.">
        <title>Population sequencing reveals clonal diversity and ancestral inbreeding in the grapevine cultivar Chardonnay.</title>
        <authorList>
            <person name="Roach M.J."/>
            <person name="Johnson D.L."/>
            <person name="Bohlmann J."/>
            <person name="van Vuuren H.J."/>
            <person name="Jones S.J."/>
            <person name="Pretorius I.S."/>
            <person name="Schmidt S.A."/>
            <person name="Borneman A.R."/>
        </authorList>
    </citation>
    <scope>NUCLEOTIDE SEQUENCE [LARGE SCALE GENOMIC DNA]</scope>
    <source>
        <strain evidence="3">cv. Chardonnay</strain>
        <tissue evidence="2">Leaf</tissue>
    </source>
</reference>